<dbReference type="Proteomes" id="UP000199028">
    <property type="component" value="Unassembled WGS sequence"/>
</dbReference>
<organism evidence="2 3">
    <name type="scientific">Lentzea flaviverrucosa</name>
    <dbReference type="NCBI Taxonomy" id="200379"/>
    <lineage>
        <taxon>Bacteria</taxon>
        <taxon>Bacillati</taxon>
        <taxon>Actinomycetota</taxon>
        <taxon>Actinomycetes</taxon>
        <taxon>Pseudonocardiales</taxon>
        <taxon>Pseudonocardiaceae</taxon>
        <taxon>Lentzea</taxon>
    </lineage>
</organism>
<dbReference type="RefSeq" id="WP_143086583.1">
    <property type="nucleotide sequence ID" value="NZ_FOFT01000001.1"/>
</dbReference>
<feature type="region of interest" description="Disordered" evidence="1">
    <location>
        <begin position="30"/>
        <end position="63"/>
    </location>
</feature>
<sequence length="63" mass="6762">MRVGQVIAVAVVLLALVVIATAVLALRDTERAPEQRPTVVRTDDMTWQRTPSPAPSSPSRPIG</sequence>
<evidence type="ECO:0000313" key="3">
    <source>
        <dbReference type="Proteomes" id="UP000199028"/>
    </source>
</evidence>
<dbReference type="AlphaFoldDB" id="A0A1H9BX84"/>
<keyword evidence="3" id="KW-1185">Reference proteome</keyword>
<name>A0A1H9BX84_9PSEU</name>
<feature type="compositionally biased region" description="Pro residues" evidence="1">
    <location>
        <begin position="52"/>
        <end position="63"/>
    </location>
</feature>
<protein>
    <submittedName>
        <fullName evidence="2">Uncharacterized protein</fullName>
    </submittedName>
</protein>
<evidence type="ECO:0000313" key="2">
    <source>
        <dbReference type="EMBL" id="SEP93596.1"/>
    </source>
</evidence>
<evidence type="ECO:0000256" key="1">
    <source>
        <dbReference type="SAM" id="MobiDB-lite"/>
    </source>
</evidence>
<proteinExistence type="predicted"/>
<gene>
    <name evidence="2" type="ORF">SAMN05216195_101622</name>
</gene>
<reference evidence="3" key="1">
    <citation type="submission" date="2016-10" db="EMBL/GenBank/DDBJ databases">
        <authorList>
            <person name="Varghese N."/>
            <person name="Submissions S."/>
        </authorList>
    </citation>
    <scope>NUCLEOTIDE SEQUENCE [LARGE SCALE GENOMIC DNA]</scope>
    <source>
        <strain evidence="3">CGMCC 4.578</strain>
    </source>
</reference>
<dbReference type="EMBL" id="FOFT01000001">
    <property type="protein sequence ID" value="SEP93596.1"/>
    <property type="molecule type" value="Genomic_DNA"/>
</dbReference>
<accession>A0A1H9BX84</accession>